<keyword evidence="2" id="KW-1185">Reference proteome</keyword>
<proteinExistence type="predicted"/>
<dbReference type="EMBL" id="LGTC01000001">
    <property type="protein sequence ID" value="KNY29828.1"/>
    <property type="molecule type" value="Genomic_DNA"/>
</dbReference>
<protein>
    <submittedName>
        <fullName evidence="1">Uncharacterized protein</fullName>
    </submittedName>
</protein>
<dbReference type="RefSeq" id="WP_036943440.1">
    <property type="nucleotide sequence ID" value="NZ_JQKC01000021.1"/>
</dbReference>
<comment type="caution">
    <text evidence="1">The sequence shown here is derived from an EMBL/GenBank/DDBJ whole genome shotgun (WGS) entry which is preliminary data.</text>
</comment>
<reference evidence="2" key="1">
    <citation type="submission" date="2015-07" db="EMBL/GenBank/DDBJ databases">
        <title>Near-Complete Genome Sequence of the Cellulolytic Bacterium Bacteroides (Pseudobacteroides) cellulosolvens ATCC 35603.</title>
        <authorList>
            <person name="Dassa B."/>
            <person name="Utturkar S.M."/>
            <person name="Klingeman D.M."/>
            <person name="Hurt R.A."/>
            <person name="Keller M."/>
            <person name="Xu J."/>
            <person name="Reddy Y.H.K."/>
            <person name="Borovok I."/>
            <person name="Grinberg I.R."/>
            <person name="Lamed R."/>
            <person name="Zhivin O."/>
            <person name="Bayer E.A."/>
            <person name="Brown S.D."/>
        </authorList>
    </citation>
    <scope>NUCLEOTIDE SEQUENCE [LARGE SCALE GENOMIC DNA]</scope>
    <source>
        <strain evidence="2">DSM 2933</strain>
    </source>
</reference>
<dbReference type="STRING" id="398512.Bccel_5105"/>
<evidence type="ECO:0000313" key="2">
    <source>
        <dbReference type="Proteomes" id="UP000036923"/>
    </source>
</evidence>
<dbReference type="Proteomes" id="UP000036923">
    <property type="component" value="Unassembled WGS sequence"/>
</dbReference>
<organism evidence="1 2">
    <name type="scientific">Pseudobacteroides cellulosolvens ATCC 35603 = DSM 2933</name>
    <dbReference type="NCBI Taxonomy" id="398512"/>
    <lineage>
        <taxon>Bacteria</taxon>
        <taxon>Bacillati</taxon>
        <taxon>Bacillota</taxon>
        <taxon>Clostridia</taxon>
        <taxon>Eubacteriales</taxon>
        <taxon>Oscillospiraceae</taxon>
        <taxon>Pseudobacteroides</taxon>
    </lineage>
</organism>
<evidence type="ECO:0000313" key="1">
    <source>
        <dbReference type="EMBL" id="KNY29828.1"/>
    </source>
</evidence>
<dbReference type="AlphaFoldDB" id="A0A0L6JVH2"/>
<accession>A0A0L6JVH2</accession>
<sequence>MRFLVNVRVNLTTMLEFGQKLKQGELDRSCIRGETYCIKNDPAVGYSIWEAESRQEFDEKFSPWKKYYEETDIREVIDPNESMRLLMEQTQE</sequence>
<name>A0A0L6JVH2_9FIRM</name>
<gene>
    <name evidence="1" type="ORF">Bccel_5105</name>
</gene>